<organism evidence="1">
    <name type="scientific">Lygus hesperus</name>
    <name type="common">Western plant bug</name>
    <dbReference type="NCBI Taxonomy" id="30085"/>
    <lineage>
        <taxon>Eukaryota</taxon>
        <taxon>Metazoa</taxon>
        <taxon>Ecdysozoa</taxon>
        <taxon>Arthropoda</taxon>
        <taxon>Hexapoda</taxon>
        <taxon>Insecta</taxon>
        <taxon>Pterygota</taxon>
        <taxon>Neoptera</taxon>
        <taxon>Paraneoptera</taxon>
        <taxon>Hemiptera</taxon>
        <taxon>Heteroptera</taxon>
        <taxon>Panheteroptera</taxon>
        <taxon>Cimicomorpha</taxon>
        <taxon>Miridae</taxon>
        <taxon>Mirini</taxon>
        <taxon>Lygus</taxon>
    </lineage>
</organism>
<feature type="non-terminal residue" evidence="1">
    <location>
        <position position="1"/>
    </location>
</feature>
<dbReference type="AlphaFoldDB" id="A0A0K8SJ77"/>
<dbReference type="EMBL" id="GBRD01012466">
    <property type="protein sequence ID" value="JAG53358.1"/>
    <property type="molecule type" value="Transcribed_RNA"/>
</dbReference>
<name>A0A0K8SJ77_LYGHE</name>
<protein>
    <submittedName>
        <fullName evidence="1">Uncharacterized protein</fullName>
    </submittedName>
</protein>
<sequence>SDIQVPVLKKIKIDLWEPDNLVPVHSSYDTFKKEPPVISAAVSPFIANITKPSGSVMPPPAVQCTVKDKPNMVDASVSSVDDFDWTIDLLKQSFDLKQEQGWQQSSSFPEKQLIPINDKSVQSVFGKTTNYQVEEPVKDLVQVNCGLAQKKDQVKINVEGSLGMTVDTQFAPDLSGFDLDEPMWGSLDG</sequence>
<accession>A0A0K8SJ77</accession>
<proteinExistence type="predicted"/>
<evidence type="ECO:0000313" key="1">
    <source>
        <dbReference type="EMBL" id="JAG53358.1"/>
    </source>
</evidence>
<reference evidence="1" key="1">
    <citation type="submission" date="2014-09" db="EMBL/GenBank/DDBJ databases">
        <authorList>
            <person name="Magalhaes I.L.F."/>
            <person name="Oliveira U."/>
            <person name="Santos F.R."/>
            <person name="Vidigal T.H.D.A."/>
            <person name="Brescovit A.D."/>
            <person name="Santos A.J."/>
        </authorList>
    </citation>
    <scope>NUCLEOTIDE SEQUENCE</scope>
</reference>
<feature type="non-terminal residue" evidence="1">
    <location>
        <position position="189"/>
    </location>
</feature>